<organism evidence="7 8">
    <name type="scientific">Salinivibrio kushneri</name>
    <dbReference type="NCBI Taxonomy" id="1908198"/>
    <lineage>
        <taxon>Bacteria</taxon>
        <taxon>Pseudomonadati</taxon>
        <taxon>Pseudomonadota</taxon>
        <taxon>Gammaproteobacteria</taxon>
        <taxon>Vibrionales</taxon>
        <taxon>Vibrionaceae</taxon>
        <taxon>Salinivibrio</taxon>
    </lineage>
</organism>
<dbReference type="InterPro" id="IPR013656">
    <property type="entry name" value="PAS_4"/>
</dbReference>
<dbReference type="Pfam" id="PF00563">
    <property type="entry name" value="EAL"/>
    <property type="match status" value="1"/>
</dbReference>
<dbReference type="Gene3D" id="3.30.450.20">
    <property type="entry name" value="PAS domain"/>
    <property type="match status" value="2"/>
</dbReference>
<protein>
    <recommendedName>
        <fullName evidence="2">cyclic-guanylate-specific phosphodiesterase</fullName>
        <ecNumber evidence="2">3.1.4.52</ecNumber>
    </recommendedName>
</protein>
<dbReference type="SUPFAM" id="SSF55073">
    <property type="entry name" value="Nucleotide cyclase"/>
    <property type="match status" value="1"/>
</dbReference>
<dbReference type="Pfam" id="PF00990">
    <property type="entry name" value="GGDEF"/>
    <property type="match status" value="1"/>
</dbReference>
<dbReference type="GO" id="GO:0071732">
    <property type="term" value="P:cellular response to nitric oxide"/>
    <property type="evidence" value="ECO:0007669"/>
    <property type="project" value="UniProtKB-ARBA"/>
</dbReference>
<dbReference type="EC" id="3.1.4.52" evidence="2"/>
<dbReference type="InterPro" id="IPR052155">
    <property type="entry name" value="Biofilm_reg_signaling"/>
</dbReference>
<dbReference type="PROSITE" id="PS50887">
    <property type="entry name" value="GGDEF"/>
    <property type="match status" value="1"/>
</dbReference>
<dbReference type="InterPro" id="IPR000160">
    <property type="entry name" value="GGDEF_dom"/>
</dbReference>
<dbReference type="EMBL" id="CP114588">
    <property type="protein sequence ID" value="WBA08231.1"/>
    <property type="molecule type" value="Genomic_DNA"/>
</dbReference>
<dbReference type="FunFam" id="3.30.70.270:FF:000001">
    <property type="entry name" value="Diguanylate cyclase domain protein"/>
    <property type="match status" value="1"/>
</dbReference>
<proteinExistence type="predicted"/>
<dbReference type="InterPro" id="IPR035965">
    <property type="entry name" value="PAS-like_dom_sf"/>
</dbReference>
<dbReference type="CDD" id="cd01948">
    <property type="entry name" value="EAL"/>
    <property type="match status" value="1"/>
</dbReference>
<dbReference type="SUPFAM" id="SSF141868">
    <property type="entry name" value="EAL domain-like"/>
    <property type="match status" value="1"/>
</dbReference>
<dbReference type="Gene3D" id="3.20.20.450">
    <property type="entry name" value="EAL domain"/>
    <property type="match status" value="1"/>
</dbReference>
<feature type="domain" description="GGDEF" evidence="6">
    <location>
        <begin position="290"/>
        <end position="423"/>
    </location>
</feature>
<reference evidence="7" key="1">
    <citation type="submission" date="2022-09" db="EMBL/GenBank/DDBJ databases">
        <authorList>
            <person name="Li Z.-J."/>
        </authorList>
    </citation>
    <scope>NUCLEOTIDE SEQUENCE</scope>
    <source>
        <strain evidence="7">TGB11</strain>
    </source>
</reference>
<evidence type="ECO:0000259" key="5">
    <source>
        <dbReference type="PROSITE" id="PS50883"/>
    </source>
</evidence>
<dbReference type="Pfam" id="PF00989">
    <property type="entry name" value="PAS"/>
    <property type="match status" value="1"/>
</dbReference>
<keyword evidence="3" id="KW-0973">c-di-GMP</keyword>
<dbReference type="GO" id="GO:0006355">
    <property type="term" value="P:regulation of DNA-templated transcription"/>
    <property type="evidence" value="ECO:0007669"/>
    <property type="project" value="InterPro"/>
</dbReference>
<dbReference type="SMART" id="SM00052">
    <property type="entry name" value="EAL"/>
    <property type="match status" value="1"/>
</dbReference>
<gene>
    <name evidence="7" type="ORF">N8M53_10445</name>
</gene>
<dbReference type="AlphaFoldDB" id="A0AA47KJV6"/>
<sequence>MPISSLNDWFYCLTDNSPFLFAILDSNDCYLYANQRYRELSGLALPSLKGLSDIDTLGEAFYQSVKPHYDKARRGECAEGEVFLTDSYHSASFHFSVAPLANIADESGKPCVIFHAADTSERQVLASALEEVEEKYHRLSQLIDDGCCVVEDGCILSANPAAAGLLGVGSIDALIGEPLSDYLVSPEKEATTIDSLLHAPHEQGVSVVSAKNNASLMVSQSPIHLLGKKAHMLRLQPTMIDSSVKRLKPTDKEDASKVGEQQSAYTDALTGLYNRYGFSRELDRLIKAQTPLAMLYLDVDNFKNINDSLGHHVGDRVLQDIAQRLRALLSADTIIGHLGGDEFAVLLPKPATEDAPDQLAEKVVGAISQPFELHYFSKYLACSVGMVRYPDDGKDARQLLQNADTAMYEAKEQGRNRVVAYHDSMSKEARMRLWLEIELQKALQNNGLEVWYQPKVSASDYRINGAEALVRWKHPIEGYISPGRFIPVAERCGLIEALGRHVMREVFQNVRRWRQQGMLPGRVAINLSPEQFSSPKLTEHMEKLIKATGAKPEDITFELTESAVMKNDEHALNMLNAIKSLGFALSIDDFGTGYSSLSYLARFPLDELKIDRAFIHDMDALSKQVTLVESIIHLGRAMEMTVVAEGVETRQQASVLTNLHCDTIQGYYFHSPMPKHEFEKLLLKSKPNRQPPQALAPSAQTS</sequence>
<dbReference type="SUPFAM" id="SSF55785">
    <property type="entry name" value="PYP-like sensor domain (PAS domain)"/>
    <property type="match status" value="2"/>
</dbReference>
<dbReference type="FunFam" id="3.20.20.450:FF:000001">
    <property type="entry name" value="Cyclic di-GMP phosphodiesterase yahA"/>
    <property type="match status" value="1"/>
</dbReference>
<dbReference type="SMART" id="SM00267">
    <property type="entry name" value="GGDEF"/>
    <property type="match status" value="1"/>
</dbReference>
<evidence type="ECO:0000313" key="8">
    <source>
        <dbReference type="Proteomes" id="UP001164748"/>
    </source>
</evidence>
<dbReference type="SMART" id="SM00091">
    <property type="entry name" value="PAS"/>
    <property type="match status" value="2"/>
</dbReference>
<dbReference type="InterPro" id="IPR001633">
    <property type="entry name" value="EAL_dom"/>
</dbReference>
<dbReference type="PANTHER" id="PTHR44757:SF2">
    <property type="entry name" value="BIOFILM ARCHITECTURE MAINTENANCE PROTEIN MBAA"/>
    <property type="match status" value="1"/>
</dbReference>
<evidence type="ECO:0000256" key="3">
    <source>
        <dbReference type="ARBA" id="ARBA00022636"/>
    </source>
</evidence>
<evidence type="ECO:0000256" key="1">
    <source>
        <dbReference type="ARBA" id="ARBA00001946"/>
    </source>
</evidence>
<evidence type="ECO:0000313" key="7">
    <source>
        <dbReference type="EMBL" id="WBA08231.1"/>
    </source>
</evidence>
<feature type="domain" description="EAL" evidence="5">
    <location>
        <begin position="432"/>
        <end position="686"/>
    </location>
</feature>
<dbReference type="InterPro" id="IPR035919">
    <property type="entry name" value="EAL_sf"/>
</dbReference>
<comment type="cofactor">
    <cofactor evidence="1">
        <name>Mg(2+)</name>
        <dbReference type="ChEBI" id="CHEBI:18420"/>
    </cofactor>
</comment>
<dbReference type="InterPro" id="IPR013767">
    <property type="entry name" value="PAS_fold"/>
</dbReference>
<dbReference type="Gene3D" id="3.30.70.270">
    <property type="match status" value="1"/>
</dbReference>
<accession>A0AA47KJV6</accession>
<dbReference type="NCBIfam" id="TIGR00254">
    <property type="entry name" value="GGDEF"/>
    <property type="match status" value="1"/>
</dbReference>
<dbReference type="Proteomes" id="UP001164748">
    <property type="component" value="Chromosome"/>
</dbReference>
<dbReference type="InterPro" id="IPR000014">
    <property type="entry name" value="PAS"/>
</dbReference>
<comment type="catalytic activity">
    <reaction evidence="4">
        <text>3',3'-c-di-GMP + H2O = 5'-phosphoguanylyl(3'-&gt;5')guanosine + H(+)</text>
        <dbReference type="Rhea" id="RHEA:24902"/>
        <dbReference type="ChEBI" id="CHEBI:15377"/>
        <dbReference type="ChEBI" id="CHEBI:15378"/>
        <dbReference type="ChEBI" id="CHEBI:58754"/>
        <dbReference type="ChEBI" id="CHEBI:58805"/>
        <dbReference type="EC" id="3.1.4.52"/>
    </reaction>
    <physiologicalReaction direction="left-to-right" evidence="4">
        <dbReference type="Rhea" id="RHEA:24903"/>
    </physiologicalReaction>
</comment>
<dbReference type="CDD" id="cd01949">
    <property type="entry name" value="GGDEF"/>
    <property type="match status" value="1"/>
</dbReference>
<dbReference type="InterPro" id="IPR029787">
    <property type="entry name" value="Nucleotide_cyclase"/>
</dbReference>
<evidence type="ECO:0000256" key="2">
    <source>
        <dbReference type="ARBA" id="ARBA00012282"/>
    </source>
</evidence>
<dbReference type="Pfam" id="PF08448">
    <property type="entry name" value="PAS_4"/>
    <property type="match status" value="1"/>
</dbReference>
<dbReference type="InterPro" id="IPR043128">
    <property type="entry name" value="Rev_trsase/Diguanyl_cyclase"/>
</dbReference>
<evidence type="ECO:0000259" key="6">
    <source>
        <dbReference type="PROSITE" id="PS50887"/>
    </source>
</evidence>
<dbReference type="GO" id="GO:0071111">
    <property type="term" value="F:cyclic-guanylate-specific phosphodiesterase activity"/>
    <property type="evidence" value="ECO:0007669"/>
    <property type="project" value="UniProtKB-EC"/>
</dbReference>
<dbReference type="PANTHER" id="PTHR44757">
    <property type="entry name" value="DIGUANYLATE CYCLASE DGCP"/>
    <property type="match status" value="1"/>
</dbReference>
<dbReference type="RefSeq" id="WP_269578732.1">
    <property type="nucleotide sequence ID" value="NZ_CP114588.1"/>
</dbReference>
<evidence type="ECO:0000256" key="4">
    <source>
        <dbReference type="ARBA" id="ARBA00051114"/>
    </source>
</evidence>
<name>A0AA47KJV6_9GAMM</name>
<dbReference type="PROSITE" id="PS50883">
    <property type="entry name" value="EAL"/>
    <property type="match status" value="1"/>
</dbReference>